<dbReference type="InterPro" id="IPR015424">
    <property type="entry name" value="PyrdxlP-dep_Trfase"/>
</dbReference>
<dbReference type="InterPro" id="IPR015421">
    <property type="entry name" value="PyrdxlP-dep_Trfase_major"/>
</dbReference>
<dbReference type="SUPFAM" id="SSF53383">
    <property type="entry name" value="PLP-dependent transferases"/>
    <property type="match status" value="1"/>
</dbReference>
<sequence length="707" mass="78668">MAEGAPLNFLTLIKPPFKVSTCKGEEKPFAELSTWELLNLRPTAILQIPTRLTSEYAISATFLQTALKDYLIQTVGKEYVDQKFGITKPAKFFVSAMKHYSWPKAGAISGLGSDNFVDIAVDEEARMDISSLRAHLESCIEGDDESQHTPVFGGVVIIGSTEHGACDPLRQVVELREEFQARGLSFAIHCDAAWGGYFSSMIERRMFAPIPGGDLPFVPKLAIQPYTREQLEFLPFADSITIDPHNPIVYHQGDDKGSMGVYGVEGSKPGAAAVATWLTHKTSGLRLTDTVDSLERPYSLALRLPIERNGGSAEDVAKEKERIRTKILGVSNEDLFKDEETWELLETLGGDLMINAFACNFRINGKPNTDIGEANYLNQRIFKRLPYTIEDDATPISDRPLFLTSSSFSEKAYGKCLTNFKRRLELSNNDHPAHGDLSFLVNVTMSPWPTDSPFLESLVTSFRKIAEEEVQHVLGRNMDKPDIHGFVVQGHDKLPGEVKELYQKLRKENPDKFYTIANVEPEKLGNLLESTGDVEFRMDDGIPADGAEPLAKFKLSDIQVVVKRSMSYDDLDRKYPDRMPFYLYGSNAEANIDHVLRTSPNAQLSGDWVKLNLNPALSDEQLGKGVVSVLEDVYENSIQPLPQEENEEGTLVVKTDAPGLSLVPDHKHRVSVYNNYDDFLGGSKPIASGDLSLTSKIFADWGMVNMD</sequence>
<dbReference type="PANTHER" id="PTHR42735:SF4">
    <property type="entry name" value="PYRIDOXAL PHOSPHATE-DEPENDENT DECARBOXYLASE FAMILY PROTEIN"/>
    <property type="match status" value="1"/>
</dbReference>
<dbReference type="AlphaFoldDB" id="A0A559LMD8"/>
<dbReference type="GO" id="GO:0016830">
    <property type="term" value="F:carbon-carbon lyase activity"/>
    <property type="evidence" value="ECO:0007669"/>
    <property type="project" value="InterPro"/>
</dbReference>
<comment type="caution">
    <text evidence="4">The sequence shown here is derived from an EMBL/GenBank/DDBJ whole genome shotgun (WGS) entry which is preliminary data.</text>
</comment>
<dbReference type="EMBL" id="SRMI01000003">
    <property type="protein sequence ID" value="TVY75413.1"/>
    <property type="molecule type" value="Genomic_DNA"/>
</dbReference>
<evidence type="ECO:0000256" key="2">
    <source>
        <dbReference type="ARBA" id="ARBA00022898"/>
    </source>
</evidence>
<dbReference type="Proteomes" id="UP000320707">
    <property type="component" value="Unassembled WGS sequence"/>
</dbReference>
<dbReference type="InterPro" id="IPR050477">
    <property type="entry name" value="GrpII_AminoAcid_Decarb"/>
</dbReference>
<reference evidence="4 5" key="1">
    <citation type="journal article" date="2019" name="Microbiol. Resour. Announc.">
        <title>High-quality draft genome sequence of Fusarium oxysporum f. sp. cubense strain 160527, a causal agent of Panama disease.</title>
        <authorList>
            <person name="Asai S."/>
            <person name="Ayukawa Y."/>
            <person name="Gan P."/>
            <person name="Masuda S."/>
            <person name="Komatsu K."/>
            <person name="Shirasu K."/>
            <person name="Arie T."/>
        </authorList>
    </citation>
    <scope>NUCLEOTIDE SEQUENCE [LARGE SCALE GENOMIC DNA]</scope>
    <source>
        <strain evidence="4 5">160527</strain>
    </source>
</reference>
<dbReference type="GO" id="GO:0019752">
    <property type="term" value="P:carboxylic acid metabolic process"/>
    <property type="evidence" value="ECO:0007669"/>
    <property type="project" value="InterPro"/>
</dbReference>
<accession>A0A559LMD8</accession>
<dbReference type="PANTHER" id="PTHR42735">
    <property type="match status" value="1"/>
</dbReference>
<evidence type="ECO:0000256" key="1">
    <source>
        <dbReference type="ARBA" id="ARBA00001933"/>
    </source>
</evidence>
<organism evidence="4 5">
    <name type="scientific">Fusarium oxysporum f. sp. cubense</name>
    <dbReference type="NCBI Taxonomy" id="61366"/>
    <lineage>
        <taxon>Eukaryota</taxon>
        <taxon>Fungi</taxon>
        <taxon>Dikarya</taxon>
        <taxon>Ascomycota</taxon>
        <taxon>Pezizomycotina</taxon>
        <taxon>Sordariomycetes</taxon>
        <taxon>Hypocreomycetidae</taxon>
        <taxon>Hypocreales</taxon>
        <taxon>Nectriaceae</taxon>
        <taxon>Fusarium</taxon>
        <taxon>Fusarium oxysporum species complex</taxon>
    </lineage>
</organism>
<gene>
    <name evidence="4" type="primary">GAD1</name>
    <name evidence="4" type="ORF">Focb16_v004654</name>
</gene>
<protein>
    <submittedName>
        <fullName evidence="4">Glutamate decarboxylase 1</fullName>
    </submittedName>
</protein>
<dbReference type="Gene3D" id="3.40.640.10">
    <property type="entry name" value="Type I PLP-dependent aspartate aminotransferase-like (Major domain)"/>
    <property type="match status" value="1"/>
</dbReference>
<keyword evidence="2" id="KW-0663">Pyridoxal phosphate</keyword>
<evidence type="ECO:0000256" key="3">
    <source>
        <dbReference type="ARBA" id="ARBA00023239"/>
    </source>
</evidence>
<evidence type="ECO:0000313" key="5">
    <source>
        <dbReference type="Proteomes" id="UP000320707"/>
    </source>
</evidence>
<comment type="cofactor">
    <cofactor evidence="1">
        <name>pyridoxal 5'-phosphate</name>
        <dbReference type="ChEBI" id="CHEBI:597326"/>
    </cofactor>
</comment>
<dbReference type="InterPro" id="IPR002129">
    <property type="entry name" value="PyrdxlP-dep_de-COase"/>
</dbReference>
<proteinExistence type="predicted"/>
<keyword evidence="3" id="KW-0456">Lyase</keyword>
<evidence type="ECO:0000313" key="4">
    <source>
        <dbReference type="EMBL" id="TVY75413.1"/>
    </source>
</evidence>
<name>A0A559LMD8_FUSOC</name>
<dbReference type="GO" id="GO:0030170">
    <property type="term" value="F:pyridoxal phosphate binding"/>
    <property type="evidence" value="ECO:0007669"/>
    <property type="project" value="InterPro"/>
</dbReference>
<dbReference type="Pfam" id="PF00282">
    <property type="entry name" value="Pyridoxal_deC"/>
    <property type="match status" value="1"/>
</dbReference>